<name>A0A8J6AWN5_9EUKA</name>
<gene>
    <name evidence="2" type="ORF">J8273_1739</name>
</gene>
<dbReference type="GO" id="GO:0016579">
    <property type="term" value="P:protein deubiquitination"/>
    <property type="evidence" value="ECO:0007669"/>
    <property type="project" value="InterPro"/>
</dbReference>
<keyword evidence="2" id="KW-0378">Hydrolase</keyword>
<protein>
    <submittedName>
        <fullName evidence="2">Ubiquitin carboxyl-terminal hydrolase</fullName>
    </submittedName>
</protein>
<dbReference type="PANTHER" id="PTHR21646">
    <property type="entry name" value="UBIQUITIN CARBOXYL-TERMINAL HYDROLASE"/>
    <property type="match status" value="1"/>
</dbReference>
<proteinExistence type="predicted"/>
<dbReference type="GO" id="GO:0004843">
    <property type="term" value="F:cysteine-type deubiquitinase activity"/>
    <property type="evidence" value="ECO:0007669"/>
    <property type="project" value="InterPro"/>
</dbReference>
<dbReference type="EMBL" id="JAHDYR010000005">
    <property type="protein sequence ID" value="KAG9396721.1"/>
    <property type="molecule type" value="Genomic_DNA"/>
</dbReference>
<keyword evidence="3" id="KW-1185">Reference proteome</keyword>
<dbReference type="Gene3D" id="3.90.70.10">
    <property type="entry name" value="Cysteine proteinases"/>
    <property type="match status" value="1"/>
</dbReference>
<dbReference type="PROSITE" id="PS50235">
    <property type="entry name" value="USP_3"/>
    <property type="match status" value="1"/>
</dbReference>
<dbReference type="InterPro" id="IPR018200">
    <property type="entry name" value="USP_CS"/>
</dbReference>
<dbReference type="PANTHER" id="PTHR21646:SF39">
    <property type="entry name" value="UBIQUITIN CARBOXYL-TERMINAL HYDROLASE 16"/>
    <property type="match status" value="1"/>
</dbReference>
<sequence>MTEEIERTCCIDKGLQNLGNTCFLNSTLQNLLRLTTFRNELIKHTDFIESSQNSGVNPDYPITRAFVDLLIHMQSPSPRVLSPANLRRSFIRKHRTFANFKQQDAHEFLTLLLDALSEEHGKHLKTVSNDEESSKTRKTTVIDDTFGGAMQTTVLCTQCGTAYVNTATFTALELPIPNEADELDSDQVDDEQTQHCVQGLKLGVHRDYESLHRLATLEGCLARYTYPETLRGTGYRCDYCTLSDLLDRAKANMPAEKAAQLVPIIERAMDTIRAASEGHRAFTEHEMTEISRLVKNTRFPNTPTVVKASALTAEAMKPVLVLQLNRFMSKGRRLRKNDRSVQFPTTLDLSAYCQPGARAHVAYQLRGAIIHSGSMGGGHYTAVVQGKGGGWHNYSDSSVQTDVGDRLESFRPYVLFYERV</sequence>
<dbReference type="InterPro" id="IPR038765">
    <property type="entry name" value="Papain-like_cys_pep_sf"/>
</dbReference>
<evidence type="ECO:0000313" key="2">
    <source>
        <dbReference type="EMBL" id="KAG9396721.1"/>
    </source>
</evidence>
<feature type="domain" description="USP" evidence="1">
    <location>
        <begin position="13"/>
        <end position="420"/>
    </location>
</feature>
<organism evidence="2 3">
    <name type="scientific">Carpediemonas membranifera</name>
    <dbReference type="NCBI Taxonomy" id="201153"/>
    <lineage>
        <taxon>Eukaryota</taxon>
        <taxon>Metamonada</taxon>
        <taxon>Carpediemonas-like organisms</taxon>
        <taxon>Carpediemonas</taxon>
    </lineage>
</organism>
<accession>A0A8J6AWN5</accession>
<dbReference type="OrthoDB" id="265776at2759"/>
<dbReference type="SUPFAM" id="SSF54001">
    <property type="entry name" value="Cysteine proteinases"/>
    <property type="match status" value="1"/>
</dbReference>
<evidence type="ECO:0000313" key="3">
    <source>
        <dbReference type="Proteomes" id="UP000717585"/>
    </source>
</evidence>
<dbReference type="InterPro" id="IPR028889">
    <property type="entry name" value="USP"/>
</dbReference>
<dbReference type="PROSITE" id="PS00972">
    <property type="entry name" value="USP_1"/>
    <property type="match status" value="1"/>
</dbReference>
<reference evidence="2" key="1">
    <citation type="submission" date="2021-05" db="EMBL/GenBank/DDBJ databases">
        <title>A free-living protist that lacks canonical eukaryotic 1 DNA replication and segregation systems.</title>
        <authorList>
            <person name="Salas-Leiva D.E."/>
            <person name="Tromer E.C."/>
            <person name="Curtis B.A."/>
            <person name="Jerlstrom-Hultqvist J."/>
            <person name="Kolisko M."/>
            <person name="Yi Z."/>
            <person name="Salas-Leiva J.S."/>
            <person name="Gallot-Lavallee L."/>
            <person name="Kops G.J.P.L."/>
            <person name="Archibald J.M."/>
            <person name="Simpson A.G.B."/>
            <person name="Roger A.J."/>
        </authorList>
    </citation>
    <scope>NUCLEOTIDE SEQUENCE</scope>
    <source>
        <strain evidence="2">BICM</strain>
    </source>
</reference>
<evidence type="ECO:0000259" key="1">
    <source>
        <dbReference type="PROSITE" id="PS50235"/>
    </source>
</evidence>
<dbReference type="InterPro" id="IPR050185">
    <property type="entry name" value="Ub_carboxyl-term_hydrolase"/>
</dbReference>
<dbReference type="Pfam" id="PF00443">
    <property type="entry name" value="UCH"/>
    <property type="match status" value="1"/>
</dbReference>
<dbReference type="InterPro" id="IPR001394">
    <property type="entry name" value="Peptidase_C19_UCH"/>
</dbReference>
<dbReference type="CDD" id="cd02257">
    <property type="entry name" value="Peptidase_C19"/>
    <property type="match status" value="1"/>
</dbReference>
<comment type="caution">
    <text evidence="2">The sequence shown here is derived from an EMBL/GenBank/DDBJ whole genome shotgun (WGS) entry which is preliminary data.</text>
</comment>
<dbReference type="Proteomes" id="UP000717585">
    <property type="component" value="Unassembled WGS sequence"/>
</dbReference>
<dbReference type="AlphaFoldDB" id="A0A8J6AWN5"/>